<feature type="region of interest" description="Disordered" evidence="1">
    <location>
        <begin position="505"/>
        <end position="528"/>
    </location>
</feature>
<feature type="compositionally biased region" description="Low complexity" evidence="1">
    <location>
        <begin position="1"/>
        <end position="18"/>
    </location>
</feature>
<feature type="region of interest" description="Disordered" evidence="1">
    <location>
        <begin position="288"/>
        <end position="316"/>
    </location>
</feature>
<feature type="region of interest" description="Disordered" evidence="1">
    <location>
        <begin position="555"/>
        <end position="646"/>
    </location>
</feature>
<dbReference type="AlphaFoldDB" id="A0A3N2BAD6"/>
<organism evidence="3 4">
    <name type="scientific">Bogoriella caseilytica</name>
    <dbReference type="NCBI Taxonomy" id="56055"/>
    <lineage>
        <taxon>Bacteria</taxon>
        <taxon>Bacillati</taxon>
        <taxon>Actinomycetota</taxon>
        <taxon>Actinomycetes</taxon>
        <taxon>Micrococcales</taxon>
        <taxon>Bogoriellaceae</taxon>
        <taxon>Bogoriella</taxon>
    </lineage>
</organism>
<feature type="compositionally biased region" description="Pro residues" evidence="1">
    <location>
        <begin position="571"/>
        <end position="587"/>
    </location>
</feature>
<sequence length="646" mass="68340">MVEQADPGPGEGDPQPGESAAITSGVAGPVGRWRAPERIRGSIEWARTVAASRLDGMYADELAQVPGGPDLAYVLEAAHESRCHEATLVEAVAACERLAAWAHAQQAAYLQEIRNRRRDRALLTDELAPHQDSRADTAEAAEIGARLRITPRAARAKVDLAEALDDFPDVHDALAAGLIDASKAEVLGRRPPGLGRGDHLRVVDALLPWAPRLTVPALKRRIAKLVIELAPQTALVRQREAYADRCVSIEPAGDGMAWLTAYLRADDAIAVRRTLDAMADTAARVEQAGRRARGAREHPGVVGPESEGSRAVSGAEGHRVARTLDQLRADAFVSAFESLDRDHAVPSGGTAGSDTVPTKAPAVRAGGPIHRRAHRSAINVTISAATLAGLDELPAELAGYGAIPAPLGREIVREAQHAHSNQRQGSNTGQGGDQGPVGSQLPRGPSIRYLALDENGQPAAPSTAAYRPGQALSAAVTAGEQYCTFPGCRIPAYYTDLDHIEPYAPHHAGPGNTGTVEEPGEPQTRASNLQPLCRSHHNLKTSGLWTTRREDDGALTWTSTSTGHTYHHVPEPPPGVAAANSPPPPQPARSRPPQRSSSPQASAPPPMLPCVQGFKLTGATTPHQRALLATSHERASAPPKTDDQNT</sequence>
<dbReference type="EMBL" id="RKHK01000001">
    <property type="protein sequence ID" value="ROR72158.1"/>
    <property type="molecule type" value="Genomic_DNA"/>
</dbReference>
<evidence type="ECO:0000259" key="2">
    <source>
        <dbReference type="Pfam" id="PF02720"/>
    </source>
</evidence>
<name>A0A3N2BAD6_9MICO</name>
<dbReference type="OrthoDB" id="5197219at2"/>
<evidence type="ECO:0000313" key="3">
    <source>
        <dbReference type="EMBL" id="ROR72158.1"/>
    </source>
</evidence>
<feature type="region of interest" description="Disordered" evidence="1">
    <location>
        <begin position="1"/>
        <end position="27"/>
    </location>
</feature>
<dbReference type="CDD" id="cd00085">
    <property type="entry name" value="HNHc"/>
    <property type="match status" value="1"/>
</dbReference>
<feature type="domain" description="DUF222" evidence="2">
    <location>
        <begin position="120"/>
        <end position="418"/>
    </location>
</feature>
<feature type="compositionally biased region" description="Basic and acidic residues" evidence="1">
    <location>
        <begin position="631"/>
        <end position="646"/>
    </location>
</feature>
<dbReference type="Proteomes" id="UP000280668">
    <property type="component" value="Unassembled WGS sequence"/>
</dbReference>
<dbReference type="RefSeq" id="WP_123302764.1">
    <property type="nucleotide sequence ID" value="NZ_RKHK01000001.1"/>
</dbReference>
<feature type="region of interest" description="Disordered" evidence="1">
    <location>
        <begin position="416"/>
        <end position="444"/>
    </location>
</feature>
<feature type="compositionally biased region" description="Polar residues" evidence="1">
    <location>
        <begin position="418"/>
        <end position="427"/>
    </location>
</feature>
<proteinExistence type="predicted"/>
<comment type="caution">
    <text evidence="3">The sequence shown here is derived from an EMBL/GenBank/DDBJ whole genome shotgun (WGS) entry which is preliminary data.</text>
</comment>
<feature type="region of interest" description="Disordered" evidence="1">
    <location>
        <begin position="343"/>
        <end position="365"/>
    </location>
</feature>
<dbReference type="InterPro" id="IPR003615">
    <property type="entry name" value="HNH_nuc"/>
</dbReference>
<accession>A0A3N2BAD6</accession>
<dbReference type="Pfam" id="PF02720">
    <property type="entry name" value="DUF222"/>
    <property type="match status" value="1"/>
</dbReference>
<keyword evidence="4" id="KW-1185">Reference proteome</keyword>
<evidence type="ECO:0000313" key="4">
    <source>
        <dbReference type="Proteomes" id="UP000280668"/>
    </source>
</evidence>
<protein>
    <submittedName>
        <fullName evidence="3">Uncharacterized protein DUF222</fullName>
    </submittedName>
</protein>
<feature type="compositionally biased region" description="Low complexity" evidence="1">
    <location>
        <begin position="588"/>
        <end position="601"/>
    </location>
</feature>
<gene>
    <name evidence="3" type="ORF">EDD31_0505</name>
</gene>
<evidence type="ECO:0000256" key="1">
    <source>
        <dbReference type="SAM" id="MobiDB-lite"/>
    </source>
</evidence>
<reference evidence="3 4" key="1">
    <citation type="submission" date="2018-11" db="EMBL/GenBank/DDBJ databases">
        <title>Sequencing the genomes of 1000 actinobacteria strains.</title>
        <authorList>
            <person name="Klenk H.-P."/>
        </authorList>
    </citation>
    <scope>NUCLEOTIDE SEQUENCE [LARGE SCALE GENOMIC DNA]</scope>
    <source>
        <strain evidence="3 4">DSM 11294</strain>
    </source>
</reference>
<dbReference type="InterPro" id="IPR003870">
    <property type="entry name" value="DUF222"/>
</dbReference>